<comment type="similarity">
    <text evidence="3">Belongs to the lysine N(6)-hydroxylase/L-ornithine N(5)-oxygenase family.</text>
</comment>
<keyword evidence="9" id="KW-1185">Reference proteome</keyword>
<comment type="cofactor">
    <cofactor evidence="1">
        <name>FAD</name>
        <dbReference type="ChEBI" id="CHEBI:57692"/>
    </cofactor>
</comment>
<dbReference type="Proteomes" id="UP000595610">
    <property type="component" value="Chromosome 2"/>
</dbReference>
<evidence type="ECO:0000256" key="7">
    <source>
        <dbReference type="ARBA" id="ARBA00023002"/>
    </source>
</evidence>
<keyword evidence="7" id="KW-0560">Oxidoreductase</keyword>
<dbReference type="InterPro" id="IPR036188">
    <property type="entry name" value="FAD/NAD-bd_sf"/>
</dbReference>
<evidence type="ECO:0000256" key="6">
    <source>
        <dbReference type="ARBA" id="ARBA00022857"/>
    </source>
</evidence>
<keyword evidence="5" id="KW-0274">FAD</keyword>
<evidence type="ECO:0000256" key="4">
    <source>
        <dbReference type="ARBA" id="ARBA00022630"/>
    </source>
</evidence>
<dbReference type="PANTHER" id="PTHR43539">
    <property type="entry name" value="FLAVIN-BINDING MONOOXYGENASE-LIKE PROTEIN (AFU_ORTHOLOGUE AFUA_4G09220)"/>
    <property type="match status" value="1"/>
</dbReference>
<evidence type="ECO:0000256" key="1">
    <source>
        <dbReference type="ARBA" id="ARBA00001974"/>
    </source>
</evidence>
<dbReference type="PRINTS" id="PR00368">
    <property type="entry name" value="FADPNR"/>
</dbReference>
<dbReference type="GO" id="GO:0050660">
    <property type="term" value="F:flavin adenine dinucleotide binding"/>
    <property type="evidence" value="ECO:0007669"/>
    <property type="project" value="TreeGrafter"/>
</dbReference>
<evidence type="ECO:0000256" key="3">
    <source>
        <dbReference type="ARBA" id="ARBA00007588"/>
    </source>
</evidence>
<protein>
    <submittedName>
        <fullName evidence="8">NAD(P)/FAD-dependent oxidoreductase</fullName>
    </submittedName>
</protein>
<sequence length="482" mass="52591">MTQSIHPDQQALDTLRLIGPAPDNWVPPRDGIDHNVVIVGGGQSGAAFAFALRRAGIGQVSVIDAAADEAHAGVWLNRARMNKLRTPKTLVGPEAGLPGLSFQAWYEARFGADSYAEIDRIPRTRWAEYLAWYRHFLDIPIRYGTRVTLIEPAGEHFRLHLEIREGGTLRNVVETARKIVLGNGVAGNGAPFVPAVLKSLPPSHLAHTADAIDFAALRGKSVAVIGGAASAFDAAATALEAGAANVHLFARRERIAAVPVTRARAYPGAYDNYFHRPDAIRWAQARRFRRSGSTPPIDAVERVTRFANFHLHPGVSWTDARIRNDRVETNVAGEPFAFDFVIAGTGYAVDPALRPELAHFAAHIRLWRDHYVAAAGENDDALGAHPYLGAALEYLEKSEGDAPYVKHIHVYNPGAFVSFGLPVGDVPSMKRDIPAVIQRISRDLFLADLPAHEARINGDIAADFDESLYAHSVWQHDKADVA</sequence>
<dbReference type="InterPro" id="IPR025700">
    <property type="entry name" value="Lys/Orn_oxygenase"/>
</dbReference>
<dbReference type="InterPro" id="IPR050982">
    <property type="entry name" value="Auxin_biosynth/cation_transpt"/>
</dbReference>
<dbReference type="KEGG" id="pgis:I6I06_26510"/>
<keyword evidence="4" id="KW-0285">Flavoprotein</keyword>
<evidence type="ECO:0000256" key="2">
    <source>
        <dbReference type="ARBA" id="ARBA00004924"/>
    </source>
</evidence>
<reference evidence="8 9" key="1">
    <citation type="submission" date="2020-12" db="EMBL/GenBank/DDBJ databases">
        <title>FDA dAtabase for Regulatory Grade micrObial Sequences (FDA-ARGOS): Supporting development and validation of Infectious Disease Dx tests.</title>
        <authorList>
            <person name="Nelson B."/>
            <person name="Plummer A."/>
            <person name="Tallon L."/>
            <person name="Sadzewicz L."/>
            <person name="Zhao X."/>
            <person name="Boylan J."/>
            <person name="Ott S."/>
            <person name="Bowen H."/>
            <person name="Vavikolanu K."/>
            <person name="Mehta A."/>
            <person name="Aluvathingal J."/>
            <person name="Nadendla S."/>
            <person name="Myers T."/>
            <person name="Yan Y."/>
            <person name="Sichtig H."/>
        </authorList>
    </citation>
    <scope>NUCLEOTIDE SEQUENCE [LARGE SCALE GENOMIC DNA]</scope>
    <source>
        <strain evidence="8 9">FDAARGOS_1049</strain>
    </source>
</reference>
<name>A0A7T4N6W8_9BURK</name>
<organism evidence="8 9">
    <name type="scientific">Paraburkholderia ginsengisoli</name>
    <dbReference type="NCBI Taxonomy" id="311231"/>
    <lineage>
        <taxon>Bacteria</taxon>
        <taxon>Pseudomonadati</taxon>
        <taxon>Pseudomonadota</taxon>
        <taxon>Betaproteobacteria</taxon>
        <taxon>Burkholderiales</taxon>
        <taxon>Burkholderiaceae</taxon>
        <taxon>Paraburkholderia</taxon>
    </lineage>
</organism>
<dbReference type="Pfam" id="PF13434">
    <property type="entry name" value="Lys_Orn_oxgnase"/>
    <property type="match status" value="1"/>
</dbReference>
<dbReference type="EMBL" id="CP066076">
    <property type="protein sequence ID" value="QQC66327.1"/>
    <property type="molecule type" value="Genomic_DNA"/>
</dbReference>
<dbReference type="GO" id="GO:0004497">
    <property type="term" value="F:monooxygenase activity"/>
    <property type="evidence" value="ECO:0007669"/>
    <property type="project" value="TreeGrafter"/>
</dbReference>
<keyword evidence="6" id="KW-0521">NADP</keyword>
<dbReference type="RefSeq" id="WP_042326312.1">
    <property type="nucleotide sequence ID" value="NZ_CP066076.1"/>
</dbReference>
<dbReference type="AlphaFoldDB" id="A0A7T4N6W8"/>
<accession>A0A7T4N6W8</accession>
<evidence type="ECO:0000313" key="9">
    <source>
        <dbReference type="Proteomes" id="UP000595610"/>
    </source>
</evidence>
<gene>
    <name evidence="8" type="ORF">I6I06_26510</name>
</gene>
<dbReference type="PANTHER" id="PTHR43539:SF91">
    <property type="entry name" value="FAD-DEPENDENT URATE HYDROXYLASE"/>
    <property type="match status" value="1"/>
</dbReference>
<evidence type="ECO:0000256" key="5">
    <source>
        <dbReference type="ARBA" id="ARBA00022827"/>
    </source>
</evidence>
<dbReference type="SUPFAM" id="SSF51905">
    <property type="entry name" value="FAD/NAD(P)-binding domain"/>
    <property type="match status" value="1"/>
</dbReference>
<comment type="pathway">
    <text evidence="2">Siderophore biosynthesis.</text>
</comment>
<evidence type="ECO:0000313" key="8">
    <source>
        <dbReference type="EMBL" id="QQC66327.1"/>
    </source>
</evidence>
<dbReference type="Gene3D" id="3.50.50.60">
    <property type="entry name" value="FAD/NAD(P)-binding domain"/>
    <property type="match status" value="1"/>
</dbReference>
<proteinExistence type="inferred from homology"/>